<dbReference type="Proteomes" id="UP000683520">
    <property type="component" value="Chromosome"/>
</dbReference>
<protein>
    <submittedName>
        <fullName evidence="2">Uncharacterized protein</fullName>
    </submittedName>
</protein>
<evidence type="ECO:0000313" key="2">
    <source>
        <dbReference type="EMBL" id="QXB18603.1"/>
    </source>
</evidence>
<keyword evidence="1" id="KW-1133">Transmembrane helix</keyword>
<name>A0ABX8KVE5_9CORY</name>
<dbReference type="GeneID" id="92748603"/>
<accession>A0ABX8KVE5</accession>
<organism evidence="2 3">
    <name type="scientific">Corynebacterium coyleae</name>
    <dbReference type="NCBI Taxonomy" id="53374"/>
    <lineage>
        <taxon>Bacteria</taxon>
        <taxon>Bacillati</taxon>
        <taxon>Actinomycetota</taxon>
        <taxon>Actinomycetes</taxon>
        <taxon>Mycobacteriales</taxon>
        <taxon>Corynebacteriaceae</taxon>
        <taxon>Corynebacterium</taxon>
    </lineage>
</organism>
<gene>
    <name evidence="2" type="ORF">I6L55_00275</name>
</gene>
<keyword evidence="1" id="KW-0472">Membrane</keyword>
<feature type="transmembrane region" description="Helical" evidence="1">
    <location>
        <begin position="20"/>
        <end position="38"/>
    </location>
</feature>
<reference evidence="2 3" key="1">
    <citation type="submission" date="2021-06" db="EMBL/GenBank/DDBJ databases">
        <title>FDA dAtabase for Regulatory Grade micrObial Sequences (FDA-ARGOS): Supporting development and validation of Infectious Disease Dx tests.</title>
        <authorList>
            <person name="Sproer C."/>
            <person name="Gronow S."/>
            <person name="Severitt S."/>
            <person name="Schroder I."/>
            <person name="Tallon L."/>
            <person name="Sadzewicz L."/>
            <person name="Zhao X."/>
            <person name="Boylan J."/>
            <person name="Ott S."/>
            <person name="Bowen H."/>
            <person name="Vavikolanu K."/>
            <person name="Mehta A."/>
            <person name="Aluvathingal J."/>
            <person name="Nadendla S."/>
            <person name="Lowell S."/>
            <person name="Myers T."/>
            <person name="Yan Y."/>
        </authorList>
    </citation>
    <scope>NUCLEOTIDE SEQUENCE [LARGE SCALE GENOMIC DNA]</scope>
    <source>
        <strain evidence="2 3">FDAARGOS 1425</strain>
    </source>
</reference>
<keyword evidence="1" id="KW-0812">Transmembrane</keyword>
<keyword evidence="3" id="KW-1185">Reference proteome</keyword>
<evidence type="ECO:0000313" key="3">
    <source>
        <dbReference type="Proteomes" id="UP000683520"/>
    </source>
</evidence>
<dbReference type="EMBL" id="CP077302">
    <property type="protein sequence ID" value="QXB18603.1"/>
    <property type="molecule type" value="Genomic_DNA"/>
</dbReference>
<sequence length="179" mass="18821">MKLNALNNPLRDLSNLLPQIAGALVTVIVLIATIVGLVQGEGEGNTGNSSDRVAGIVQGKAENLSPENLKQTTYMVATKNTKSGGKNYPNSVETTRGKSGFIRIKESATVKRLVLHAGYPDGTGKGKRGTVTVQGGNINRTYDVRPGETTLIDVRFDGAGLITVGASTDVALLSPVIYR</sequence>
<evidence type="ECO:0000256" key="1">
    <source>
        <dbReference type="SAM" id="Phobius"/>
    </source>
</evidence>
<dbReference type="RefSeq" id="WP_092100184.1">
    <property type="nucleotide sequence ID" value="NZ_CP047198.1"/>
</dbReference>
<proteinExistence type="predicted"/>